<dbReference type="GeneID" id="39733123"/>
<dbReference type="AlphaFoldDB" id="A0A1J1H0F8"/>
<evidence type="ECO:0000313" key="1">
    <source>
        <dbReference type="EMBL" id="CRG97010.1"/>
    </source>
</evidence>
<organism evidence="1 2">
    <name type="scientific">Plasmodium gallinaceum</name>
    <dbReference type="NCBI Taxonomy" id="5849"/>
    <lineage>
        <taxon>Eukaryota</taxon>
        <taxon>Sar</taxon>
        <taxon>Alveolata</taxon>
        <taxon>Apicomplexa</taxon>
        <taxon>Aconoidasida</taxon>
        <taxon>Haemosporida</taxon>
        <taxon>Plasmodiidae</taxon>
        <taxon>Plasmodium</taxon>
        <taxon>Plasmodium (Haemamoeba)</taxon>
    </lineage>
</organism>
<dbReference type="EMBL" id="CVMV01000083">
    <property type="protein sequence ID" value="CRG97010.1"/>
    <property type="molecule type" value="Genomic_DNA"/>
</dbReference>
<dbReference type="SUPFAM" id="SSF52047">
    <property type="entry name" value="RNI-like"/>
    <property type="match status" value="1"/>
</dbReference>
<reference evidence="1" key="1">
    <citation type="submission" date="2015-04" db="EMBL/GenBank/DDBJ databases">
        <authorList>
            <consortium name="Pathogen Informatics"/>
        </authorList>
    </citation>
    <scope>NUCLEOTIDE SEQUENCE [LARGE SCALE GENOMIC DNA]</scope>
    <source>
        <strain evidence="1">8A</strain>
    </source>
</reference>
<proteinExistence type="predicted"/>
<gene>
    <name evidence="1" type="ORF">PGAL8A_00459000</name>
</gene>
<sequence length="305" mass="36257">MKNSLTENYIIITDKLKNDKFIEKKIKLKCRNLNINENIDDDIIDNFCNVLKKNKTFIGILDISYNNLNEINLFKVICSVYENKNITGLNIKYNKVTKMIFNKLLLIIENNNLEYLNIQNIELTNQEIKNIIFYTLNKNIKYLKLPYLNQEAFQYLIESLKKNDSLTKLHFFVGINNQNNSNNIHNENIINNYQNTIDNLKNLFKEFLDVIVNKINITNIECKINFQDEELEEMKSFIHSVCEKRKNLKTNKRFNEQELKINSLEIMKSLIPEITGKNKHIEKFEKEEHIIFEENVINVLQKLLP</sequence>
<keyword evidence="2" id="KW-1185">Reference proteome</keyword>
<name>A0A1J1H0F8_PLAGA</name>
<dbReference type="OrthoDB" id="371675at2759"/>
<dbReference type="Gene3D" id="3.80.10.10">
    <property type="entry name" value="Ribonuclease Inhibitor"/>
    <property type="match status" value="1"/>
</dbReference>
<evidence type="ECO:0000313" key="2">
    <source>
        <dbReference type="Proteomes" id="UP000220797"/>
    </source>
</evidence>
<dbReference type="InterPro" id="IPR032675">
    <property type="entry name" value="LRR_dom_sf"/>
</dbReference>
<dbReference type="Proteomes" id="UP000220797">
    <property type="component" value="Unassembled WGS sequence"/>
</dbReference>
<dbReference type="OMA" id="HAACERH"/>
<dbReference type="VEuPathDB" id="PlasmoDB:PGAL8A_00459000"/>
<protein>
    <recommendedName>
        <fullName evidence="3">Leucine-rich repeat protein</fullName>
    </recommendedName>
</protein>
<accession>A0A1J1H0F8</accession>
<comment type="caution">
    <text evidence="1">The sequence shown here is derived from an EMBL/GenBank/DDBJ whole genome shotgun (WGS) entry which is preliminary data.</text>
</comment>
<evidence type="ECO:0008006" key="3">
    <source>
        <dbReference type="Google" id="ProtNLM"/>
    </source>
</evidence>
<dbReference type="RefSeq" id="XP_028529813.1">
    <property type="nucleotide sequence ID" value="XM_028673352.1"/>
</dbReference>